<proteinExistence type="predicted"/>
<evidence type="ECO:0000313" key="1">
    <source>
        <dbReference type="EMBL" id="OJT04563.1"/>
    </source>
</evidence>
<dbReference type="Proteomes" id="UP000184267">
    <property type="component" value="Unassembled WGS sequence"/>
</dbReference>
<gene>
    <name evidence="1" type="ORF">TRAPUB_4833</name>
</gene>
<name>A0A1M2VAL4_TRAPU</name>
<protein>
    <submittedName>
        <fullName evidence="1">Uncharacterized protein</fullName>
    </submittedName>
</protein>
<dbReference type="AlphaFoldDB" id="A0A1M2VAL4"/>
<comment type="caution">
    <text evidence="1">The sequence shown here is derived from an EMBL/GenBank/DDBJ whole genome shotgun (WGS) entry which is preliminary data.</text>
</comment>
<keyword evidence="2" id="KW-1185">Reference proteome</keyword>
<sequence>MEVAIHAASRRPRPLSFPRYAQIAIPPRASSATWLRVGSGAGAWRVDPWKTREAEPDSGHSKNSREWKLVCLGSDFGIFAEFWTHHKEGQEKHIVDLRAFRRVVWSGHCREKRGWARVGALVAVGRHRRVPQEAEWGWK</sequence>
<dbReference type="EMBL" id="MNAD01001539">
    <property type="protein sequence ID" value="OJT04563.1"/>
    <property type="molecule type" value="Genomic_DNA"/>
</dbReference>
<organism evidence="1 2">
    <name type="scientific">Trametes pubescens</name>
    <name type="common">White-rot fungus</name>
    <dbReference type="NCBI Taxonomy" id="154538"/>
    <lineage>
        <taxon>Eukaryota</taxon>
        <taxon>Fungi</taxon>
        <taxon>Dikarya</taxon>
        <taxon>Basidiomycota</taxon>
        <taxon>Agaricomycotina</taxon>
        <taxon>Agaricomycetes</taxon>
        <taxon>Polyporales</taxon>
        <taxon>Polyporaceae</taxon>
        <taxon>Trametes</taxon>
    </lineage>
</organism>
<accession>A0A1M2VAL4</accession>
<reference evidence="1 2" key="1">
    <citation type="submission" date="2016-10" db="EMBL/GenBank/DDBJ databases">
        <title>Genome sequence of the basidiomycete white-rot fungus Trametes pubescens.</title>
        <authorList>
            <person name="Makela M.R."/>
            <person name="Granchi Z."/>
            <person name="Peng M."/>
            <person name="De Vries R.P."/>
            <person name="Grigoriev I."/>
            <person name="Riley R."/>
            <person name="Hilden K."/>
        </authorList>
    </citation>
    <scope>NUCLEOTIDE SEQUENCE [LARGE SCALE GENOMIC DNA]</scope>
    <source>
        <strain evidence="1 2">FBCC735</strain>
    </source>
</reference>
<evidence type="ECO:0000313" key="2">
    <source>
        <dbReference type="Proteomes" id="UP000184267"/>
    </source>
</evidence>